<dbReference type="EMBL" id="CP047121">
    <property type="protein sequence ID" value="QHB51393.1"/>
    <property type="molecule type" value="Genomic_DNA"/>
</dbReference>
<evidence type="ECO:0000313" key="4">
    <source>
        <dbReference type="EMBL" id="QHB51393.1"/>
    </source>
</evidence>
<dbReference type="InterPro" id="IPR001647">
    <property type="entry name" value="HTH_TetR"/>
</dbReference>
<dbReference type="InterPro" id="IPR050624">
    <property type="entry name" value="HTH-type_Tx_Regulator"/>
</dbReference>
<dbReference type="Proteomes" id="UP000465035">
    <property type="component" value="Chromosome"/>
</dbReference>
<protein>
    <submittedName>
        <fullName evidence="4">TetR family transcriptional regulator</fullName>
    </submittedName>
</protein>
<accession>A0A6P1E9I9</accession>
<name>A0A6P1E9I9_LENHI</name>
<dbReference type="Gene3D" id="1.10.357.10">
    <property type="entry name" value="Tetracycline Repressor, domain 2"/>
    <property type="match status" value="1"/>
</dbReference>
<evidence type="ECO:0000256" key="2">
    <source>
        <dbReference type="PROSITE-ProRule" id="PRU00335"/>
    </source>
</evidence>
<dbReference type="GO" id="GO:0003677">
    <property type="term" value="F:DNA binding"/>
    <property type="evidence" value="ECO:0007669"/>
    <property type="project" value="UniProtKB-UniRule"/>
</dbReference>
<dbReference type="SUPFAM" id="SSF46689">
    <property type="entry name" value="Homeodomain-like"/>
    <property type="match status" value="1"/>
</dbReference>
<proteinExistence type="predicted"/>
<gene>
    <name evidence="4" type="ORF">GQR93_03770</name>
</gene>
<evidence type="ECO:0000256" key="1">
    <source>
        <dbReference type="ARBA" id="ARBA00023125"/>
    </source>
</evidence>
<evidence type="ECO:0000259" key="3">
    <source>
        <dbReference type="PROSITE" id="PS50977"/>
    </source>
</evidence>
<keyword evidence="1 2" id="KW-0238">DNA-binding</keyword>
<feature type="domain" description="HTH tetR-type" evidence="3">
    <location>
        <begin position="10"/>
        <end position="70"/>
    </location>
</feature>
<dbReference type="GeneID" id="69057471"/>
<dbReference type="RefSeq" id="WP_003552398.1">
    <property type="nucleotide sequence ID" value="NZ_CABKOL010000106.1"/>
</dbReference>
<reference evidence="4 5" key="1">
    <citation type="submission" date="2019-12" db="EMBL/GenBank/DDBJ databases">
        <title>Lactobacillus hilgardii FLUB.</title>
        <authorList>
            <person name="Gustaw K."/>
        </authorList>
    </citation>
    <scope>NUCLEOTIDE SEQUENCE [LARGE SCALE GENOMIC DNA]</scope>
    <source>
        <strain evidence="4 5">FLUB</strain>
    </source>
</reference>
<dbReference type="AlphaFoldDB" id="A0A6P1E9I9"/>
<dbReference type="InterPro" id="IPR009057">
    <property type="entry name" value="Homeodomain-like_sf"/>
</dbReference>
<dbReference type="PANTHER" id="PTHR43479">
    <property type="entry name" value="ACREF/ENVCD OPERON REPRESSOR-RELATED"/>
    <property type="match status" value="1"/>
</dbReference>
<dbReference type="PROSITE" id="PS50977">
    <property type="entry name" value="HTH_TETR_2"/>
    <property type="match status" value="1"/>
</dbReference>
<dbReference type="PANTHER" id="PTHR43479:SF7">
    <property type="entry name" value="TETR-FAMILY TRANSCRIPTIONAL REGULATOR"/>
    <property type="match status" value="1"/>
</dbReference>
<evidence type="ECO:0000313" key="5">
    <source>
        <dbReference type="Proteomes" id="UP000465035"/>
    </source>
</evidence>
<organism evidence="4 5">
    <name type="scientific">Lentilactobacillus hilgardii</name>
    <name type="common">Lactobacillus hilgardii</name>
    <dbReference type="NCBI Taxonomy" id="1588"/>
    <lineage>
        <taxon>Bacteria</taxon>
        <taxon>Bacillati</taxon>
        <taxon>Bacillota</taxon>
        <taxon>Bacilli</taxon>
        <taxon>Lactobacillales</taxon>
        <taxon>Lactobacillaceae</taxon>
        <taxon>Lentilactobacillus</taxon>
    </lineage>
</organism>
<dbReference type="SMR" id="A0A6P1E9I9"/>
<feature type="DNA-binding region" description="H-T-H motif" evidence="2">
    <location>
        <begin position="33"/>
        <end position="52"/>
    </location>
</feature>
<sequence length="201" mass="23860">MEEKVDRRVIRTRKAIQKSFEELATTHDYHDITIKELAEKANINRKTFYLHFDSIEDLVNSYVNEVTQRLVSLFKQRSFKENYEHPGQNLTELISLLQESKDFWSRLLFSDEYSFFTRKIERMVAKEMTQSILASFSINRDDAKLCANFLIQNTLSTLRFFINDQRNTDYDQIQNKISRLNTFGISTFLNKFSSGPQIENR</sequence>
<dbReference type="Pfam" id="PF00440">
    <property type="entry name" value="TetR_N"/>
    <property type="match status" value="1"/>
</dbReference>